<dbReference type="Gene3D" id="3.30.50.10">
    <property type="entry name" value="Erythroid Transcription Factor GATA-1, subunit A"/>
    <property type="match status" value="1"/>
</dbReference>
<evidence type="ECO:0000259" key="2">
    <source>
        <dbReference type="Pfam" id="PF25823"/>
    </source>
</evidence>
<feature type="compositionally biased region" description="Polar residues" evidence="1">
    <location>
        <begin position="780"/>
        <end position="799"/>
    </location>
</feature>
<dbReference type="InterPro" id="IPR013088">
    <property type="entry name" value="Znf_NHR/GATA"/>
</dbReference>
<protein>
    <recommendedName>
        <fullName evidence="2">Ams2/SPT21 N-terminal domain-containing protein</fullName>
    </recommendedName>
</protein>
<organism evidence="3 4">
    <name type="scientific">Piedraia hortae CBS 480.64</name>
    <dbReference type="NCBI Taxonomy" id="1314780"/>
    <lineage>
        <taxon>Eukaryota</taxon>
        <taxon>Fungi</taxon>
        <taxon>Dikarya</taxon>
        <taxon>Ascomycota</taxon>
        <taxon>Pezizomycotina</taxon>
        <taxon>Dothideomycetes</taxon>
        <taxon>Dothideomycetidae</taxon>
        <taxon>Capnodiales</taxon>
        <taxon>Piedraiaceae</taxon>
        <taxon>Piedraia</taxon>
    </lineage>
</organism>
<reference evidence="3" key="1">
    <citation type="journal article" date="2020" name="Stud. Mycol.">
        <title>101 Dothideomycetes genomes: a test case for predicting lifestyles and emergence of pathogens.</title>
        <authorList>
            <person name="Haridas S."/>
            <person name="Albert R."/>
            <person name="Binder M."/>
            <person name="Bloem J."/>
            <person name="Labutti K."/>
            <person name="Salamov A."/>
            <person name="Andreopoulos B."/>
            <person name="Baker S."/>
            <person name="Barry K."/>
            <person name="Bills G."/>
            <person name="Bluhm B."/>
            <person name="Cannon C."/>
            <person name="Castanera R."/>
            <person name="Culley D."/>
            <person name="Daum C."/>
            <person name="Ezra D."/>
            <person name="Gonzalez J."/>
            <person name="Henrissat B."/>
            <person name="Kuo A."/>
            <person name="Liang C."/>
            <person name="Lipzen A."/>
            <person name="Lutzoni F."/>
            <person name="Magnuson J."/>
            <person name="Mondo S."/>
            <person name="Nolan M."/>
            <person name="Ohm R."/>
            <person name="Pangilinan J."/>
            <person name="Park H.-J."/>
            <person name="Ramirez L."/>
            <person name="Alfaro M."/>
            <person name="Sun H."/>
            <person name="Tritt A."/>
            <person name="Yoshinaga Y."/>
            <person name="Zwiers L.-H."/>
            <person name="Turgeon B."/>
            <person name="Goodwin S."/>
            <person name="Spatafora J."/>
            <person name="Crous P."/>
            <person name="Grigoriev I."/>
        </authorList>
    </citation>
    <scope>NUCLEOTIDE SEQUENCE</scope>
    <source>
        <strain evidence="3">CBS 480.64</strain>
    </source>
</reference>
<gene>
    <name evidence="3" type="ORF">K470DRAFT_295278</name>
</gene>
<evidence type="ECO:0000313" key="3">
    <source>
        <dbReference type="EMBL" id="KAF2859996.1"/>
    </source>
</evidence>
<dbReference type="OrthoDB" id="3199820at2759"/>
<feature type="compositionally biased region" description="Basic residues" evidence="1">
    <location>
        <begin position="742"/>
        <end position="751"/>
    </location>
</feature>
<feature type="compositionally biased region" description="Basic and acidic residues" evidence="1">
    <location>
        <begin position="807"/>
        <end position="829"/>
    </location>
</feature>
<dbReference type="Pfam" id="PF25823">
    <property type="entry name" value="Ams2-SPT21_N"/>
    <property type="match status" value="1"/>
</dbReference>
<feature type="compositionally biased region" description="Polar residues" evidence="1">
    <location>
        <begin position="268"/>
        <end position="282"/>
    </location>
</feature>
<accession>A0A6A7BXA3</accession>
<dbReference type="AlphaFoldDB" id="A0A6A7BXA3"/>
<name>A0A6A7BXA3_9PEZI</name>
<dbReference type="PANTHER" id="PTHR39147:SF1">
    <property type="entry name" value="PROTEIN SPT21"/>
    <property type="match status" value="1"/>
</dbReference>
<dbReference type="InterPro" id="IPR042403">
    <property type="entry name" value="Spt21/Ams2"/>
</dbReference>
<dbReference type="SUPFAM" id="SSF57716">
    <property type="entry name" value="Glucocorticoid receptor-like (DNA-binding domain)"/>
    <property type="match status" value="1"/>
</dbReference>
<feature type="region of interest" description="Disordered" evidence="1">
    <location>
        <begin position="267"/>
        <end position="308"/>
    </location>
</feature>
<feature type="compositionally biased region" description="Low complexity" evidence="1">
    <location>
        <begin position="558"/>
        <end position="567"/>
    </location>
</feature>
<dbReference type="GO" id="GO:0000183">
    <property type="term" value="P:rDNA heterochromatin formation"/>
    <property type="evidence" value="ECO:0007669"/>
    <property type="project" value="TreeGrafter"/>
</dbReference>
<feature type="compositionally biased region" description="Polar residues" evidence="1">
    <location>
        <begin position="365"/>
        <end position="381"/>
    </location>
</feature>
<dbReference type="GO" id="GO:0008270">
    <property type="term" value="F:zinc ion binding"/>
    <property type="evidence" value="ECO:0007669"/>
    <property type="project" value="InterPro"/>
</dbReference>
<dbReference type="PANTHER" id="PTHR39147">
    <property type="entry name" value="PROTEIN SPT21"/>
    <property type="match status" value="1"/>
</dbReference>
<feature type="compositionally biased region" description="Pro residues" evidence="1">
    <location>
        <begin position="350"/>
        <end position="361"/>
    </location>
</feature>
<dbReference type="GO" id="GO:0030466">
    <property type="term" value="P:silent mating-type cassette heterochromatin formation"/>
    <property type="evidence" value="ECO:0007669"/>
    <property type="project" value="TreeGrafter"/>
</dbReference>
<evidence type="ECO:0000256" key="1">
    <source>
        <dbReference type="SAM" id="MobiDB-lite"/>
    </source>
</evidence>
<feature type="region of interest" description="Disordered" evidence="1">
    <location>
        <begin position="780"/>
        <end position="836"/>
    </location>
</feature>
<proteinExistence type="predicted"/>
<evidence type="ECO:0000313" key="4">
    <source>
        <dbReference type="Proteomes" id="UP000799421"/>
    </source>
</evidence>
<feature type="region of interest" description="Disordered" evidence="1">
    <location>
        <begin position="737"/>
        <end position="768"/>
    </location>
</feature>
<sequence length="836" mass="91018">MDGYSDYGDLPTRLMRVKVLYSFDDNQNNCLARFPQPQQIPAVVIDETAQVGVIDLQQCIQAVLGASPELYPNAKTGDYTIYAYDYSEYGSPLVGQGTLSAALSSQADPTAEKTMITGRVCRNLPLLFNNNTKETLEVKLKLVPLPLQSSTSSFWGAGAIRSSSPATSAGFDPNAWSAFTQMSRPVIEHKENFGETSLSKEDLAIMDEVLGLGSNNASWTRQDVDGTAGTPFGSAIDMDDATAVASMPCSRSGSPMIGSDASWPALSATASNRPRSGSSLSESRVPVMSTAFENDGGPSRKRAKITQAHWRGRSSFAAHGELRVAAATAHSVQMQRPVATRPVAGRTRLEPPPRAPTPIPQQAPNFQRRQSRNASSGLVQQSSYLSVTSPVPSLSPGLEQPADSNMSSPDVIPTDMSHTAGSTPQYLPSSPPILAGTGVLEPTSPGLPALIPPDSGYRSESPLKSGVVTDDLCTYGGGDEMDPNSAISYFCDDGFTSCFNDDDDQTQTTIQVEMEMPGDMSQLPQEMRLDLGNTEPQFPASIQELENTNLNPNPPRLALPNPSRSSSHSGRLADREQQTQSQKPSELARKKRSRADAENSDCGSPAPSEADSIQCSRSCATRRADVIEQRLLQDITNGQMPQHCFHCGEIRTPTWRKLYIKIVEGKPTSLDEFEVEGETIGIKVLEKDPVSNEITRFMVYKSMKKTKNCSPGKGFIDKVVCNPCGLWFNKNRTMRPPEKWTRRPYARRRRRQNTDGPMTDDMEPSSEACWPTDQLVLEDSTASDVQTTLASRQRSNSIQLPPMSSDHNTRPGKAESALARDGDGTDERNQQTYIVI</sequence>
<feature type="domain" description="Ams2/SPT21 N-terminal" evidence="2">
    <location>
        <begin position="11"/>
        <end position="144"/>
    </location>
</feature>
<dbReference type="EMBL" id="MU005986">
    <property type="protein sequence ID" value="KAF2859996.1"/>
    <property type="molecule type" value="Genomic_DNA"/>
</dbReference>
<dbReference type="Proteomes" id="UP000799421">
    <property type="component" value="Unassembled WGS sequence"/>
</dbReference>
<feature type="compositionally biased region" description="Polar residues" evidence="1">
    <location>
        <begin position="416"/>
        <end position="428"/>
    </location>
</feature>
<dbReference type="GO" id="GO:0006357">
    <property type="term" value="P:regulation of transcription by RNA polymerase II"/>
    <property type="evidence" value="ECO:0007669"/>
    <property type="project" value="TreeGrafter"/>
</dbReference>
<feature type="region of interest" description="Disordered" evidence="1">
    <location>
        <begin position="327"/>
        <end position="463"/>
    </location>
</feature>
<feature type="compositionally biased region" description="Low complexity" evidence="1">
    <location>
        <begin position="382"/>
        <end position="396"/>
    </location>
</feature>
<keyword evidence="4" id="KW-1185">Reference proteome</keyword>
<feature type="region of interest" description="Disordered" evidence="1">
    <location>
        <begin position="546"/>
        <end position="615"/>
    </location>
</feature>
<dbReference type="InterPro" id="IPR057725">
    <property type="entry name" value="Ams2-SPT21_N"/>
</dbReference>